<dbReference type="HOGENOM" id="CLU_074809_0_0_10"/>
<evidence type="ECO:0000313" key="5">
    <source>
        <dbReference type="Proteomes" id="UP000003160"/>
    </source>
</evidence>
<organism evidence="4 5">
    <name type="scientific">Hallella bergensis DSM 17361</name>
    <dbReference type="NCBI Taxonomy" id="585502"/>
    <lineage>
        <taxon>Bacteria</taxon>
        <taxon>Pseudomonadati</taxon>
        <taxon>Bacteroidota</taxon>
        <taxon>Bacteroidia</taxon>
        <taxon>Bacteroidales</taxon>
        <taxon>Prevotellaceae</taxon>
        <taxon>Hallella</taxon>
    </lineage>
</organism>
<comment type="caution">
    <text evidence="4">The sequence shown here is derived from an EMBL/GenBank/DDBJ whole genome shotgun (WGS) entry which is preliminary data.</text>
</comment>
<dbReference type="InterPro" id="IPR040580">
    <property type="entry name" value="DUF5627"/>
</dbReference>
<evidence type="ECO:0000256" key="1">
    <source>
        <dbReference type="SAM" id="SignalP"/>
    </source>
</evidence>
<reference evidence="4 5" key="1">
    <citation type="submission" date="2009-10" db="EMBL/GenBank/DDBJ databases">
        <authorList>
            <person name="Qin X."/>
            <person name="Bachman B."/>
            <person name="Battles P."/>
            <person name="Bell A."/>
            <person name="Bess C."/>
            <person name="Bickham C."/>
            <person name="Chaboub L."/>
            <person name="Chen D."/>
            <person name="Coyle M."/>
            <person name="Deiros D.R."/>
            <person name="Dinh H."/>
            <person name="Forbes L."/>
            <person name="Fowler G."/>
            <person name="Francisco L."/>
            <person name="Fu Q."/>
            <person name="Gubbala S."/>
            <person name="Hale W."/>
            <person name="Han Y."/>
            <person name="Hemphill L."/>
            <person name="Highlander S.K."/>
            <person name="Hirani K."/>
            <person name="Hogues M."/>
            <person name="Jackson L."/>
            <person name="Jakkamsetti A."/>
            <person name="Javaid M."/>
            <person name="Jiang H."/>
            <person name="Korchina V."/>
            <person name="Kovar C."/>
            <person name="Lara F."/>
            <person name="Lee S."/>
            <person name="Mata R."/>
            <person name="Mathew T."/>
            <person name="Moen C."/>
            <person name="Morales K."/>
            <person name="Munidasa M."/>
            <person name="Nazareth L."/>
            <person name="Ngo R."/>
            <person name="Nguyen L."/>
            <person name="Okwuonu G."/>
            <person name="Ongeri F."/>
            <person name="Patil S."/>
            <person name="Petrosino J."/>
            <person name="Pham C."/>
            <person name="Pham P."/>
            <person name="Pu L.-L."/>
            <person name="Puazo M."/>
            <person name="Raj R."/>
            <person name="Reid J."/>
            <person name="Rouhana J."/>
            <person name="Saada N."/>
            <person name="Shang Y."/>
            <person name="Simmons D."/>
            <person name="Thornton R."/>
            <person name="Warren J."/>
            <person name="Weissenberger G."/>
            <person name="Zhang J."/>
            <person name="Zhang L."/>
            <person name="Zhou C."/>
            <person name="Zhu D."/>
            <person name="Muzny D."/>
            <person name="Worley K."/>
            <person name="Gibbs R."/>
        </authorList>
    </citation>
    <scope>NUCLEOTIDE SEQUENCE [LARGE SCALE GENOMIC DNA]</scope>
    <source>
        <strain evidence="4 5">DSM 17361</strain>
    </source>
</reference>
<dbReference type="Pfam" id="PF08522">
    <property type="entry name" value="BT_3987-like_N"/>
    <property type="match status" value="1"/>
</dbReference>
<dbReference type="EMBL" id="ACKS01000071">
    <property type="protein sequence ID" value="EFA43870.1"/>
    <property type="molecule type" value="Genomic_DNA"/>
</dbReference>
<evidence type="ECO:0000259" key="2">
    <source>
        <dbReference type="Pfam" id="PF08522"/>
    </source>
</evidence>
<dbReference type="Proteomes" id="UP000003160">
    <property type="component" value="Unassembled WGS sequence"/>
</dbReference>
<dbReference type="Gene3D" id="2.60.40.1740">
    <property type="entry name" value="hypothetical protein (bacova_03559)"/>
    <property type="match status" value="1"/>
</dbReference>
<feature type="domain" description="DUF5627" evidence="3">
    <location>
        <begin position="206"/>
        <end position="338"/>
    </location>
</feature>
<feature type="signal peptide" evidence="1">
    <location>
        <begin position="1"/>
        <end position="28"/>
    </location>
</feature>
<evidence type="ECO:0008006" key="6">
    <source>
        <dbReference type="Google" id="ProtNLM"/>
    </source>
</evidence>
<accession>D1PXP6</accession>
<dbReference type="PROSITE" id="PS51257">
    <property type="entry name" value="PROKAR_LIPOPROTEIN"/>
    <property type="match status" value="1"/>
</dbReference>
<dbReference type="AlphaFoldDB" id="D1PXP6"/>
<dbReference type="eggNOG" id="ENOG502Z7NF">
    <property type="taxonomic scope" value="Bacteria"/>
</dbReference>
<gene>
    <name evidence="4" type="ORF">HMPREF0645_1731</name>
</gene>
<evidence type="ECO:0000259" key="3">
    <source>
        <dbReference type="Pfam" id="PF18620"/>
    </source>
</evidence>
<dbReference type="Gene3D" id="2.40.128.420">
    <property type="match status" value="1"/>
</dbReference>
<dbReference type="InterPro" id="IPR013728">
    <property type="entry name" value="BT_3987-like_N"/>
</dbReference>
<feature type="domain" description="BT-3987-like N-terminal" evidence="2">
    <location>
        <begin position="40"/>
        <end position="166"/>
    </location>
</feature>
<name>D1PXP6_9BACT</name>
<feature type="chain" id="PRO_5003026739" description="DUF1735 domain-containing protein" evidence="1">
    <location>
        <begin position="29"/>
        <end position="351"/>
    </location>
</feature>
<sequence length="351" mass="39394">MIKLYKMKTYNILTASALLMLGMLAVSCENGEIDFPDYEKGVTVYFPTQNPVRTLVMGEDEYDVTLDNAHKCKIGATMGGAYNGRNINIEVAVDNSLCNNLYFSDGETPVLPMPSNYYTLGSNTIKFNGDVKGYVDVQFTDAFFNDPKALTNNYVIPLLMKSQTGADSILSGKAMVAGETPQLTNAPYWDVQPKNYVLYLVKYICKYDAKYIRRGIDEIKTGGSTYKNVRHAGRLDKDEIFTGITTLSLNSIKYPVTYTVNKKNYNCDLILSFDDKDNCTIKSGTNGVKVSGTGAYKVKSEKKAWGNKDRDAMYLDYKVEFSDASFSTRDTLIWQRRGVKSQEFATVYKQK</sequence>
<protein>
    <recommendedName>
        <fullName evidence="6">DUF1735 domain-containing protein</fullName>
    </recommendedName>
</protein>
<dbReference type="Pfam" id="PF18620">
    <property type="entry name" value="DUF5627"/>
    <property type="match status" value="1"/>
</dbReference>
<keyword evidence="5" id="KW-1185">Reference proteome</keyword>
<keyword evidence="1" id="KW-0732">Signal</keyword>
<evidence type="ECO:0000313" key="4">
    <source>
        <dbReference type="EMBL" id="EFA43870.1"/>
    </source>
</evidence>
<proteinExistence type="predicted"/>